<dbReference type="Gene3D" id="3.30.470.30">
    <property type="entry name" value="DNA ligase/mRNA capping enzyme"/>
    <property type="match status" value="1"/>
</dbReference>
<keyword evidence="4 12" id="KW-0436">Ligase</keyword>
<evidence type="ECO:0000259" key="11">
    <source>
        <dbReference type="PROSITE" id="PS50160"/>
    </source>
</evidence>
<feature type="domain" description="ATP-dependent DNA ligase family profile" evidence="11">
    <location>
        <begin position="111"/>
        <end position="195"/>
    </location>
</feature>
<dbReference type="SUPFAM" id="SSF56091">
    <property type="entry name" value="DNA ligase/mRNA capping enzyme, catalytic domain"/>
    <property type="match status" value="1"/>
</dbReference>
<accession>A0A8S5M2E7</accession>
<dbReference type="InterPro" id="IPR012340">
    <property type="entry name" value="NA-bd_OB-fold"/>
</dbReference>
<dbReference type="GO" id="GO:0006310">
    <property type="term" value="P:DNA recombination"/>
    <property type="evidence" value="ECO:0007669"/>
    <property type="project" value="InterPro"/>
</dbReference>
<keyword evidence="7" id="KW-0946">Virion</keyword>
<name>A0A8S5M2E7_9CAUD</name>
<evidence type="ECO:0000256" key="7">
    <source>
        <dbReference type="ARBA" id="ARBA00022844"/>
    </source>
</evidence>
<evidence type="ECO:0000256" key="6">
    <source>
        <dbReference type="ARBA" id="ARBA00022763"/>
    </source>
</evidence>
<comment type="function">
    <text evidence="10">Very low-fidelity DNA ligase that seals nicks in double-stranded DNA during DNA repair. Together with the viral repair DNA polymerase X, fills the single nucleotide gaps generated by the AP endonuclease. It is not essential for viral replication and recombination. Displays a very low adenylation activity towards DNA with 3'-dideoxy- or 3'-amino-terminated nicks compared to regular nick DNA.</text>
</comment>
<dbReference type="InterPro" id="IPR016059">
    <property type="entry name" value="DNA_ligase_ATP-dep_CS"/>
</dbReference>
<dbReference type="InterPro" id="IPR012310">
    <property type="entry name" value="DNA_ligase_ATP-dep_cent"/>
</dbReference>
<dbReference type="EMBL" id="BK014803">
    <property type="protein sequence ID" value="DAD76477.1"/>
    <property type="molecule type" value="Genomic_DNA"/>
</dbReference>
<dbReference type="Pfam" id="PF01068">
    <property type="entry name" value="DNA_ligase_A_M"/>
    <property type="match status" value="1"/>
</dbReference>
<dbReference type="GO" id="GO:0005524">
    <property type="term" value="F:ATP binding"/>
    <property type="evidence" value="ECO:0007669"/>
    <property type="project" value="InterPro"/>
</dbReference>
<dbReference type="PANTHER" id="PTHR47810:SF5">
    <property type="entry name" value="LIGASE, PUTATIVE-RELATED"/>
    <property type="match status" value="1"/>
</dbReference>
<dbReference type="PROSITE" id="PS50160">
    <property type="entry name" value="DNA_LIGASE_A3"/>
    <property type="match status" value="1"/>
</dbReference>
<dbReference type="PANTHER" id="PTHR47810">
    <property type="entry name" value="DNA LIGASE"/>
    <property type="match status" value="1"/>
</dbReference>
<evidence type="ECO:0000313" key="12">
    <source>
        <dbReference type="EMBL" id="DAD76477.1"/>
    </source>
</evidence>
<evidence type="ECO:0000256" key="10">
    <source>
        <dbReference type="ARBA" id="ARBA00046002"/>
    </source>
</evidence>
<dbReference type="InterPro" id="IPR050326">
    <property type="entry name" value="NAD_dep_DNA_ligaseB"/>
</dbReference>
<dbReference type="SUPFAM" id="SSF50249">
    <property type="entry name" value="Nucleic acid-binding proteins"/>
    <property type="match status" value="1"/>
</dbReference>
<protein>
    <recommendedName>
        <fullName evidence="3">DNA ligase</fullName>
    </recommendedName>
    <alternativeName>
        <fullName evidence="9">Polydeoxyribonucleotide synthase [ATP]</fullName>
    </alternativeName>
</protein>
<evidence type="ECO:0000256" key="3">
    <source>
        <dbReference type="ARBA" id="ARBA00013308"/>
    </source>
</evidence>
<dbReference type="PROSITE" id="PS00333">
    <property type="entry name" value="DNA_LIGASE_A2"/>
    <property type="match status" value="1"/>
</dbReference>
<organism evidence="12">
    <name type="scientific">Siphoviridae sp. cthjx9</name>
    <dbReference type="NCBI Taxonomy" id="2826426"/>
    <lineage>
        <taxon>Viruses</taxon>
        <taxon>Duplodnaviria</taxon>
        <taxon>Heunggongvirae</taxon>
        <taxon>Uroviricota</taxon>
        <taxon>Caudoviricetes</taxon>
    </lineage>
</organism>
<evidence type="ECO:0000256" key="5">
    <source>
        <dbReference type="ARBA" id="ARBA00022705"/>
    </source>
</evidence>
<keyword evidence="8" id="KW-0234">DNA repair</keyword>
<keyword evidence="5" id="KW-0235">DNA replication</keyword>
<evidence type="ECO:0000256" key="9">
    <source>
        <dbReference type="ARBA" id="ARBA00032896"/>
    </source>
</evidence>
<dbReference type="GO" id="GO:0006260">
    <property type="term" value="P:DNA replication"/>
    <property type="evidence" value="ECO:0007669"/>
    <property type="project" value="UniProtKB-KW"/>
</dbReference>
<comment type="similarity">
    <text evidence="2">Belongs to the ATP-dependent DNA ligase family.</text>
</comment>
<sequence length="266" mass="30056">MAMKPMLATRYYPSQTKFPCFTQPKYDGVRCILHEGDGGEVHLTSRGGKEYDVPQIKAWGEKHRGMLPLDGEIYNHQELTFQQICSAVKCRSAMTDKLRMVIYDAQIPGSFSARWKVLQEEFASIDPNGPVYLTQTFVAHSEKDIKRWHKIFVSTGYEGAIIRNADGIYTEGRSNDLMKLKSFDTTEFKVVDVLEAEGNDAGTAIFKLKCGEYEFCARPVGSRSLRAQYLADKEELIGMAATVQHQGYSDAGVPRFPVLLNIRDYE</sequence>
<evidence type="ECO:0000256" key="2">
    <source>
        <dbReference type="ARBA" id="ARBA00007572"/>
    </source>
</evidence>
<dbReference type="GO" id="GO:0044423">
    <property type="term" value="C:virion component"/>
    <property type="evidence" value="ECO:0007669"/>
    <property type="project" value="UniProtKB-KW"/>
</dbReference>
<dbReference type="Gene3D" id="2.40.50.140">
    <property type="entry name" value="Nucleic acid-binding proteins"/>
    <property type="match status" value="1"/>
</dbReference>
<dbReference type="GO" id="GO:0006281">
    <property type="term" value="P:DNA repair"/>
    <property type="evidence" value="ECO:0007669"/>
    <property type="project" value="UniProtKB-KW"/>
</dbReference>
<evidence type="ECO:0000256" key="4">
    <source>
        <dbReference type="ARBA" id="ARBA00022598"/>
    </source>
</evidence>
<dbReference type="GO" id="GO:0003910">
    <property type="term" value="F:DNA ligase (ATP) activity"/>
    <property type="evidence" value="ECO:0007669"/>
    <property type="project" value="InterPro"/>
</dbReference>
<dbReference type="Gene3D" id="3.30.1490.70">
    <property type="match status" value="1"/>
</dbReference>
<reference evidence="12" key="1">
    <citation type="journal article" date="2021" name="Proc. Natl. Acad. Sci. U.S.A.">
        <title>A Catalog of Tens of Thousands of Viruses from Human Metagenomes Reveals Hidden Associations with Chronic Diseases.</title>
        <authorList>
            <person name="Tisza M.J."/>
            <person name="Buck C.B."/>
        </authorList>
    </citation>
    <scope>NUCLEOTIDE SEQUENCE</scope>
    <source>
        <strain evidence="12">Cthjx9</strain>
    </source>
</reference>
<comment type="subcellular location">
    <subcellularLocation>
        <location evidence="1">Virion</location>
    </subcellularLocation>
</comment>
<evidence type="ECO:0000256" key="8">
    <source>
        <dbReference type="ARBA" id="ARBA00023204"/>
    </source>
</evidence>
<keyword evidence="6" id="KW-0227">DNA damage</keyword>
<evidence type="ECO:0000256" key="1">
    <source>
        <dbReference type="ARBA" id="ARBA00004328"/>
    </source>
</evidence>
<proteinExistence type="inferred from homology"/>